<proteinExistence type="predicted"/>
<accession>A0A372GCG5</accession>
<name>A0A372GCG5_9ACTN</name>
<dbReference type="Proteomes" id="UP000262882">
    <property type="component" value="Unassembled WGS sequence"/>
</dbReference>
<dbReference type="EMBL" id="QVNQ01000008">
    <property type="protein sequence ID" value="RFS82773.1"/>
    <property type="molecule type" value="Genomic_DNA"/>
</dbReference>
<dbReference type="SUPFAM" id="SSF52833">
    <property type="entry name" value="Thioredoxin-like"/>
    <property type="match status" value="1"/>
</dbReference>
<gene>
    <name evidence="1" type="ORF">D0T12_25415</name>
</gene>
<evidence type="ECO:0000313" key="1">
    <source>
        <dbReference type="EMBL" id="RFS82773.1"/>
    </source>
</evidence>
<dbReference type="CDD" id="cd03062">
    <property type="entry name" value="TRX_Fd_Sucrase"/>
    <property type="match status" value="1"/>
</dbReference>
<keyword evidence="2" id="KW-1185">Reference proteome</keyword>
<dbReference type="Pfam" id="PF06999">
    <property type="entry name" value="Suc_Fer-like"/>
    <property type="match status" value="1"/>
</dbReference>
<protein>
    <submittedName>
        <fullName evidence="1">Sucrase ferredoxin</fullName>
    </submittedName>
</protein>
<dbReference type="AlphaFoldDB" id="A0A372GCG5"/>
<dbReference type="OrthoDB" id="3399139at2"/>
<sequence length="325" mass="34833">MFDRGTLGYPYLIAGDQRGTLVTGGNGCGHCPGSHTGQRPCLASATEKARSWLLIEHPGPWPERVEDLARPVPVAEAVRAAVLAGVRPQLIRRAGRRRAVPPVQVYAVFSRGERAWIEGRELADPAELAELDLDALAAGRSPGLGDRVLEPVFLVCTHGRRNACCARTGAPLARSLTARFGRRVWETTHVGGDRFAANLVCLPHGICYGDLGEAEAVTAANAYLRGEVVLDRLRGRAGTSEPAQAVEHFVRAHTGRLGLDDVTDVSVNPITGTSRYKGVVNVQGCRYHIVVEAVQQSAPCGPGCGENLKTYLVRELTLLNEAALV</sequence>
<reference evidence="1 2" key="1">
    <citation type="submission" date="2018-08" db="EMBL/GenBank/DDBJ databases">
        <title>Actinomadura spongicola sp. nov., isolated from marine sponge Leucetta chagosensis.</title>
        <authorList>
            <person name="Li L."/>
            <person name="Lin H.W."/>
        </authorList>
    </citation>
    <scope>NUCLEOTIDE SEQUENCE [LARGE SCALE GENOMIC DNA]</scope>
    <source>
        <strain evidence="1 2">LHW52907</strain>
    </source>
</reference>
<dbReference type="InterPro" id="IPR009737">
    <property type="entry name" value="Aim32/Apd1-like"/>
</dbReference>
<dbReference type="InterPro" id="IPR036249">
    <property type="entry name" value="Thioredoxin-like_sf"/>
</dbReference>
<evidence type="ECO:0000313" key="2">
    <source>
        <dbReference type="Proteomes" id="UP000262882"/>
    </source>
</evidence>
<organism evidence="1 2">
    <name type="scientific">Actinomadura spongiicola</name>
    <dbReference type="NCBI Taxonomy" id="2303421"/>
    <lineage>
        <taxon>Bacteria</taxon>
        <taxon>Bacillati</taxon>
        <taxon>Actinomycetota</taxon>
        <taxon>Actinomycetes</taxon>
        <taxon>Streptosporangiales</taxon>
        <taxon>Thermomonosporaceae</taxon>
        <taxon>Actinomadura</taxon>
    </lineage>
</organism>
<comment type="caution">
    <text evidence="1">The sequence shown here is derived from an EMBL/GenBank/DDBJ whole genome shotgun (WGS) entry which is preliminary data.</text>
</comment>